<evidence type="ECO:0000256" key="11">
    <source>
        <dbReference type="SAM" id="Phobius"/>
    </source>
</evidence>
<evidence type="ECO:0000256" key="9">
    <source>
        <dbReference type="RuleBase" id="RU003722"/>
    </source>
</evidence>
<dbReference type="InterPro" id="IPR018422">
    <property type="entry name" value="Cation/H_exchanger_CPA1"/>
</dbReference>
<evidence type="ECO:0000256" key="4">
    <source>
        <dbReference type="ARBA" id="ARBA00022989"/>
    </source>
</evidence>
<dbReference type="PANTHER" id="PTHR10110">
    <property type="entry name" value="SODIUM/HYDROGEN EXCHANGER"/>
    <property type="match status" value="1"/>
</dbReference>
<protein>
    <recommendedName>
        <fullName evidence="9">Sodium/hydrogen exchanger</fullName>
    </recommendedName>
</protein>
<evidence type="ECO:0000256" key="3">
    <source>
        <dbReference type="ARBA" id="ARBA00022692"/>
    </source>
</evidence>
<keyword evidence="5" id="KW-0915">Sodium</keyword>
<feature type="transmembrane region" description="Helical" evidence="11">
    <location>
        <begin position="190"/>
        <end position="212"/>
    </location>
</feature>
<feature type="transmembrane region" description="Helical" evidence="11">
    <location>
        <begin position="381"/>
        <end position="402"/>
    </location>
</feature>
<keyword evidence="4 11" id="KW-1133">Transmembrane helix</keyword>
<evidence type="ECO:0000256" key="6">
    <source>
        <dbReference type="ARBA" id="ARBA00023065"/>
    </source>
</evidence>
<feature type="transmembrane region" description="Helical" evidence="11">
    <location>
        <begin position="297"/>
        <end position="321"/>
    </location>
</feature>
<comment type="similarity">
    <text evidence="9">Belongs to the monovalent cation:proton antiporter 1 (CPA1) transporter (TC 2.A.36) family.</text>
</comment>
<feature type="transmembrane region" description="Helical" evidence="11">
    <location>
        <begin position="133"/>
        <end position="151"/>
    </location>
</feature>
<keyword evidence="9" id="KW-0050">Antiport</keyword>
<keyword evidence="14" id="KW-1185">Reference proteome</keyword>
<comment type="subcellular location">
    <subcellularLocation>
        <location evidence="1">Membrane</location>
        <topology evidence="1">Multi-pass membrane protein</topology>
    </subcellularLocation>
</comment>
<keyword evidence="6 9" id="KW-0406">Ion transport</keyword>
<proteinExistence type="inferred from homology"/>
<evidence type="ECO:0000256" key="8">
    <source>
        <dbReference type="ARBA" id="ARBA00023201"/>
    </source>
</evidence>
<dbReference type="Pfam" id="PF00999">
    <property type="entry name" value="Na_H_Exchanger"/>
    <property type="match status" value="1"/>
</dbReference>
<feature type="domain" description="Cation/H+ exchanger transmembrane" evidence="13">
    <location>
        <begin position="111"/>
        <end position="506"/>
    </location>
</feature>
<reference evidence="15" key="1">
    <citation type="submission" date="2025-08" db="UniProtKB">
        <authorList>
            <consortium name="RefSeq"/>
        </authorList>
    </citation>
    <scope>IDENTIFICATION</scope>
    <source>
        <tissue evidence="15">Muscle</tissue>
    </source>
</reference>
<feature type="transmembrane region" description="Helical" evidence="11">
    <location>
        <begin position="101"/>
        <end position="121"/>
    </location>
</feature>
<dbReference type="PANTHER" id="PTHR10110:SF98">
    <property type="entry name" value="SODIUM_HYDROGEN EXCHANGER"/>
    <property type="match status" value="1"/>
</dbReference>
<feature type="chain" id="PRO_5045900902" description="Sodium/hydrogen exchanger" evidence="12">
    <location>
        <begin position="29"/>
        <end position="1039"/>
    </location>
</feature>
<dbReference type="InterPro" id="IPR006153">
    <property type="entry name" value="Cation/H_exchanger_TM"/>
</dbReference>
<evidence type="ECO:0000313" key="14">
    <source>
        <dbReference type="Proteomes" id="UP000694941"/>
    </source>
</evidence>
<sequence>MSSVSIRTKLTFISVFLILNLPASSALAEQARVNTESVHEETPRNIDHLSKTNPTVSPVFHTSSSGIANRREQGNSIEEDTKNHENHRYHVATVDFPHVSIPYIISAWILIAGLAKIGFHVTPKIGLICPESCILIVVGAIIGLLLFYTGLERVGPLTPNVFFLYMLPPIILDAGYFMPNRLFFDNMTSILLYAVVGTVWNALTIGFSLWGVGLTGLYGVDMPLLDTLLFSSIVSAVDPVAVLAVFEEIHVNEVLYILVFGESLLNDAVTVVLYHMFEGYTEMGQKNILPIDYLAGVLSFIVASLGGALLGVVWGILAAFLSRFTHHVLIIEPLFVFVLGYLSYLTAELFHLSGIVALTFCGMTMKNYVEENISYKSHITLKYTMKMLANTSETIIFLFLGASTVNENHDWNTWFVIMTILFCSVYRSIGVLIQTWMLNFFRLHKINKVEQFIMAYGGLRGAVAFALVLVVSEKYIPSKSMMVTTIIVVVYFTVFLQGMTIGPLVRFLNVATSNKTKPSMNERLHTRLIDHLMAGIEDIAGHLIGNYHLRDKFKHYNNKFIRPLLTRDHHVKEPKIFETYSKLNLTDAMNLVKQNNIMGSVTRIDQKISLSSLIRSYTQSNLPRYSDGSVLSSQGVTSQSESSFVNLDMGELAYSPSYKDLADAQLHHILSDSMFKPPRRLHRYSRDVIDETTPHPPFHHKTRMQIRHILNDKKSKKRKGYHHNNVRNDYICNGKGPKSQKYSRQKKQNTDSNSRKTTSLRFTLPASISEISEVENYSHQNQEMVLDDDDNPLFGTVFSPDDNGITFTARMTPPENDTHKRDTDKISQSTATMPLSCTITETTLPWKRDENCTDGCCVWKQQEFPPWVDNKEYHVYTSLTNTFMGKISSDADTKTPDVFTVFGLEKPIQEDTKNENINTVNKFIVSQTDNIGAESVLPKEEDSANLEIENVETANRFINRQLYNTGAESALSGEYSFYHVHPKESEEFVSKNQKAENKVDVSIEMQDKLAKVPQMLNSWQESQAFVINLSDEEIMSERL</sequence>
<keyword evidence="2 9" id="KW-0813">Transport</keyword>
<dbReference type="NCBIfam" id="TIGR00840">
    <property type="entry name" value="b_cpa1"/>
    <property type="match status" value="1"/>
</dbReference>
<dbReference type="Gene3D" id="6.10.250.1040">
    <property type="match status" value="1"/>
</dbReference>
<keyword evidence="3 9" id="KW-0812">Transmembrane</keyword>
<feature type="signal peptide" evidence="12">
    <location>
        <begin position="1"/>
        <end position="28"/>
    </location>
</feature>
<accession>A0ABM1SRD5</accession>
<feature type="region of interest" description="Disordered" evidence="10">
    <location>
        <begin position="712"/>
        <end position="759"/>
    </location>
</feature>
<evidence type="ECO:0000259" key="13">
    <source>
        <dbReference type="Pfam" id="PF00999"/>
    </source>
</evidence>
<gene>
    <name evidence="15" type="primary">LOC106463078</name>
</gene>
<evidence type="ECO:0000256" key="12">
    <source>
        <dbReference type="SAM" id="SignalP"/>
    </source>
</evidence>
<feature type="transmembrane region" description="Helical" evidence="11">
    <location>
        <begin position="255"/>
        <end position="277"/>
    </location>
</feature>
<dbReference type="RefSeq" id="XP_022246191.1">
    <property type="nucleotide sequence ID" value="XM_022390483.1"/>
</dbReference>
<evidence type="ECO:0000313" key="15">
    <source>
        <dbReference type="RefSeq" id="XP_022246191.1"/>
    </source>
</evidence>
<dbReference type="GeneID" id="106463078"/>
<keyword evidence="12" id="KW-0732">Signal</keyword>
<organism evidence="14 15">
    <name type="scientific">Limulus polyphemus</name>
    <name type="common">Atlantic horseshoe crab</name>
    <dbReference type="NCBI Taxonomy" id="6850"/>
    <lineage>
        <taxon>Eukaryota</taxon>
        <taxon>Metazoa</taxon>
        <taxon>Ecdysozoa</taxon>
        <taxon>Arthropoda</taxon>
        <taxon>Chelicerata</taxon>
        <taxon>Merostomata</taxon>
        <taxon>Xiphosura</taxon>
        <taxon>Limulidae</taxon>
        <taxon>Limulus</taxon>
    </lineage>
</organism>
<feature type="compositionally biased region" description="Basic residues" evidence="10">
    <location>
        <begin position="714"/>
        <end position="725"/>
    </location>
</feature>
<feature type="transmembrane region" description="Helical" evidence="11">
    <location>
        <begin position="483"/>
        <end position="505"/>
    </location>
</feature>
<feature type="transmembrane region" description="Helical" evidence="11">
    <location>
        <begin position="453"/>
        <end position="471"/>
    </location>
</feature>
<feature type="transmembrane region" description="Helical" evidence="11">
    <location>
        <begin position="414"/>
        <end position="441"/>
    </location>
</feature>
<feature type="compositionally biased region" description="Polar residues" evidence="10">
    <location>
        <begin position="750"/>
        <end position="759"/>
    </location>
</feature>
<evidence type="ECO:0000256" key="7">
    <source>
        <dbReference type="ARBA" id="ARBA00023136"/>
    </source>
</evidence>
<feature type="transmembrane region" description="Helical" evidence="11">
    <location>
        <begin position="157"/>
        <end position="178"/>
    </location>
</feature>
<dbReference type="Gene3D" id="6.10.140.1330">
    <property type="match status" value="1"/>
</dbReference>
<keyword evidence="8 9" id="KW-0739">Sodium transport</keyword>
<keyword evidence="7 11" id="KW-0472">Membrane</keyword>
<dbReference type="InterPro" id="IPR004709">
    <property type="entry name" value="NaH_exchanger"/>
</dbReference>
<feature type="transmembrane region" description="Helical" evidence="11">
    <location>
        <begin position="224"/>
        <end position="246"/>
    </location>
</feature>
<dbReference type="PRINTS" id="PR01084">
    <property type="entry name" value="NAHEXCHNGR"/>
</dbReference>
<evidence type="ECO:0000256" key="2">
    <source>
        <dbReference type="ARBA" id="ARBA00022448"/>
    </source>
</evidence>
<evidence type="ECO:0000256" key="1">
    <source>
        <dbReference type="ARBA" id="ARBA00004141"/>
    </source>
</evidence>
<evidence type="ECO:0000256" key="5">
    <source>
        <dbReference type="ARBA" id="ARBA00023053"/>
    </source>
</evidence>
<evidence type="ECO:0000256" key="10">
    <source>
        <dbReference type="SAM" id="MobiDB-lite"/>
    </source>
</evidence>
<feature type="transmembrane region" description="Helical" evidence="11">
    <location>
        <begin position="328"/>
        <end position="344"/>
    </location>
</feature>
<dbReference type="Proteomes" id="UP000694941">
    <property type="component" value="Unplaced"/>
</dbReference>
<name>A0ABM1SRD5_LIMPO</name>